<evidence type="ECO:0000256" key="1">
    <source>
        <dbReference type="ARBA" id="ARBA00009922"/>
    </source>
</evidence>
<dbReference type="InterPro" id="IPR013986">
    <property type="entry name" value="DExx_box_DNA_helicase_dom_sf"/>
</dbReference>
<dbReference type="InterPro" id="IPR014016">
    <property type="entry name" value="UvrD-like_ATP-bd"/>
</dbReference>
<evidence type="ECO:0000256" key="5">
    <source>
        <dbReference type="ARBA" id="ARBA00022840"/>
    </source>
</evidence>
<evidence type="ECO:0000256" key="10">
    <source>
        <dbReference type="ARBA" id="ARBA00048988"/>
    </source>
</evidence>
<dbReference type="SUPFAM" id="SSF52540">
    <property type="entry name" value="P-loop containing nucleoside triphosphate hydrolases"/>
    <property type="match status" value="1"/>
</dbReference>
<dbReference type="Pfam" id="PF13361">
    <property type="entry name" value="UvrD_C"/>
    <property type="match status" value="2"/>
</dbReference>
<dbReference type="InterPro" id="IPR014017">
    <property type="entry name" value="DNA_helicase_UvrD-like_C"/>
</dbReference>
<dbReference type="GO" id="GO:0000725">
    <property type="term" value="P:recombinational repair"/>
    <property type="evidence" value="ECO:0007669"/>
    <property type="project" value="TreeGrafter"/>
</dbReference>
<dbReference type="PANTHER" id="PTHR11070:SF2">
    <property type="entry name" value="ATP-DEPENDENT DNA HELICASE SRS2"/>
    <property type="match status" value="1"/>
</dbReference>
<name>A0A150F7J7_9BACI</name>
<dbReference type="EC" id="5.6.2.4" evidence="9"/>
<feature type="domain" description="UvrD-like helicase C-terminal" evidence="13">
    <location>
        <begin position="415"/>
        <end position="677"/>
    </location>
</feature>
<dbReference type="PROSITE" id="PS51198">
    <property type="entry name" value="UVRD_HELICASE_ATP_BIND"/>
    <property type="match status" value="1"/>
</dbReference>
<evidence type="ECO:0000256" key="7">
    <source>
        <dbReference type="ARBA" id="ARBA00023235"/>
    </source>
</evidence>
<evidence type="ECO:0000256" key="9">
    <source>
        <dbReference type="ARBA" id="ARBA00034808"/>
    </source>
</evidence>
<dbReference type="InterPro" id="IPR027417">
    <property type="entry name" value="P-loop_NTPase"/>
</dbReference>
<evidence type="ECO:0000313" key="14">
    <source>
        <dbReference type="EMBL" id="KXZ18936.1"/>
    </source>
</evidence>
<dbReference type="GO" id="GO:0005829">
    <property type="term" value="C:cytosol"/>
    <property type="evidence" value="ECO:0007669"/>
    <property type="project" value="TreeGrafter"/>
</dbReference>
<dbReference type="Proteomes" id="UP000075430">
    <property type="component" value="Unassembled WGS sequence"/>
</dbReference>
<proteinExistence type="inferred from homology"/>
<evidence type="ECO:0000313" key="15">
    <source>
        <dbReference type="Proteomes" id="UP000075430"/>
    </source>
</evidence>
<accession>A0A150F7J7</accession>
<dbReference type="Gene3D" id="1.10.10.160">
    <property type="match status" value="1"/>
</dbReference>
<comment type="catalytic activity">
    <reaction evidence="8">
        <text>Couples ATP hydrolysis with the unwinding of duplex DNA by translocating in the 3'-5' direction.</text>
        <dbReference type="EC" id="5.6.2.4"/>
    </reaction>
</comment>
<sequence>MKCARLNHRTIHLHTYSREHYQFLFEEAQKGHLFCAHCDKPVMMRLTILEAPEFYHRQKGDFTACEKACEEIAPQAEEEKEEYKEAGMFRLPKGKAISADRKPVLSEWKKPQKLPAAAPFSVKTEPPGTSLFPDISLNREQLQAVTETNGPLLVLAGAGSGKTRVLTARAAHMIEHLGISPENMLLVTFTTKAVAEMKERMANEYGLSAAKVNRLVTGTFHSFFYKILYHFDSSKWNGSQLLKMEWQKEQYLKKALYEEDLDEKEFPVDQALQLIGCWKNTYLSHERIPLEDEWEKKVYRLYEHYERQKQEKNQFDFDDMAQGCYELLQSRPDILAQYQSRFSYILIDEFQDINPVQYKIMQMIASPEDNLCCVGDDDQSIYAFRGSSPSFILDFQKDYPAAKTIYLTANYRSTHPIVSSAHTVVKKNKKRYAKTLSAVRDGLHEPVIFYPYDEEEEATMIVSDIKEKIQNGASPDDFAVLYRTNSAGRAIYERLHQSSIPYHADRGVQTFYSRRIVRQILAYLYASQNEDDPEAVKDLLPALFLKQSALQTAKALSITEDCTMIKALTKLPGLKPFQLNKIKQIVPFFASIRTMKPVEAITFAESKMGFSEYIKKRGNEGNKLEKGSDDLRDVKVAAKKFKTIPDFLAHVDHMRAAENVKTDENGVELMTIHRSKGLEFNTVYILGAADGSIPHDFALETARKGDSAPLEEERRLLYVAMTRAMQHLYVSSPANRRGKTARSSRFLEPLLQLNRRTALNI</sequence>
<dbReference type="AlphaFoldDB" id="A0A150F7J7"/>
<comment type="caution">
    <text evidence="14">The sequence shown here is derived from an EMBL/GenBank/DDBJ whole genome shotgun (WGS) entry which is preliminary data.</text>
</comment>
<keyword evidence="7" id="KW-0413">Isomerase</keyword>
<feature type="binding site" evidence="11">
    <location>
        <begin position="156"/>
        <end position="163"/>
    </location>
    <ligand>
        <name>ATP</name>
        <dbReference type="ChEBI" id="CHEBI:30616"/>
    </ligand>
</feature>
<evidence type="ECO:0000259" key="12">
    <source>
        <dbReference type="PROSITE" id="PS51198"/>
    </source>
</evidence>
<keyword evidence="15" id="KW-1185">Reference proteome</keyword>
<organism evidence="14 15">
    <name type="scientific">Bacillus nakamurai</name>
    <dbReference type="NCBI Taxonomy" id="1793963"/>
    <lineage>
        <taxon>Bacteria</taxon>
        <taxon>Bacillati</taxon>
        <taxon>Bacillota</taxon>
        <taxon>Bacilli</taxon>
        <taxon>Bacillales</taxon>
        <taxon>Bacillaceae</taxon>
        <taxon>Bacillus</taxon>
    </lineage>
</organism>
<keyword evidence="3 11" id="KW-0378">Hydrolase</keyword>
<dbReference type="GO" id="GO:0033202">
    <property type="term" value="C:DNA helicase complex"/>
    <property type="evidence" value="ECO:0007669"/>
    <property type="project" value="TreeGrafter"/>
</dbReference>
<protein>
    <recommendedName>
        <fullName evidence="9">DNA 3'-5' helicase</fullName>
        <ecNumber evidence="9">5.6.2.4</ecNumber>
    </recommendedName>
</protein>
<gene>
    <name evidence="14" type="ORF">AXI58_16430</name>
</gene>
<dbReference type="GO" id="GO:0043138">
    <property type="term" value="F:3'-5' DNA helicase activity"/>
    <property type="evidence" value="ECO:0007669"/>
    <property type="project" value="UniProtKB-EC"/>
</dbReference>
<dbReference type="PANTHER" id="PTHR11070">
    <property type="entry name" value="UVRD / RECB / PCRA DNA HELICASE FAMILY MEMBER"/>
    <property type="match status" value="1"/>
</dbReference>
<dbReference type="OrthoDB" id="9810135at2"/>
<comment type="catalytic activity">
    <reaction evidence="10">
        <text>ATP + H2O = ADP + phosphate + H(+)</text>
        <dbReference type="Rhea" id="RHEA:13065"/>
        <dbReference type="ChEBI" id="CHEBI:15377"/>
        <dbReference type="ChEBI" id="CHEBI:15378"/>
        <dbReference type="ChEBI" id="CHEBI:30616"/>
        <dbReference type="ChEBI" id="CHEBI:43474"/>
        <dbReference type="ChEBI" id="CHEBI:456216"/>
        <dbReference type="EC" id="5.6.2.4"/>
    </reaction>
</comment>
<dbReference type="CDD" id="cd18807">
    <property type="entry name" value="SF1_C_UvrD"/>
    <property type="match status" value="1"/>
</dbReference>
<evidence type="ECO:0000256" key="3">
    <source>
        <dbReference type="ARBA" id="ARBA00022801"/>
    </source>
</evidence>
<evidence type="ECO:0000259" key="13">
    <source>
        <dbReference type="PROSITE" id="PS51217"/>
    </source>
</evidence>
<dbReference type="GO" id="GO:0005524">
    <property type="term" value="F:ATP binding"/>
    <property type="evidence" value="ECO:0007669"/>
    <property type="project" value="UniProtKB-UniRule"/>
</dbReference>
<keyword evidence="5 11" id="KW-0067">ATP-binding</keyword>
<dbReference type="Pfam" id="PF00580">
    <property type="entry name" value="UvrD-helicase"/>
    <property type="match status" value="1"/>
</dbReference>
<comment type="similarity">
    <text evidence="1">Belongs to the helicase family. UvrD subfamily.</text>
</comment>
<evidence type="ECO:0000256" key="8">
    <source>
        <dbReference type="ARBA" id="ARBA00034617"/>
    </source>
</evidence>
<keyword evidence="6" id="KW-0238">DNA-binding</keyword>
<dbReference type="Gene3D" id="1.10.486.10">
    <property type="entry name" value="PCRA, domain 4"/>
    <property type="match status" value="1"/>
</dbReference>
<dbReference type="RefSeq" id="WP_061521854.1">
    <property type="nucleotide sequence ID" value="NZ_JAJJBV010000004.1"/>
</dbReference>
<dbReference type="CDD" id="cd17932">
    <property type="entry name" value="DEXQc_UvrD"/>
    <property type="match status" value="1"/>
</dbReference>
<feature type="domain" description="UvrD-like helicase ATP-binding" evidence="12">
    <location>
        <begin position="135"/>
        <end position="414"/>
    </location>
</feature>
<evidence type="ECO:0000256" key="6">
    <source>
        <dbReference type="ARBA" id="ARBA00023125"/>
    </source>
</evidence>
<dbReference type="EMBL" id="LSBA01000016">
    <property type="protein sequence ID" value="KXZ18936.1"/>
    <property type="molecule type" value="Genomic_DNA"/>
</dbReference>
<dbReference type="GO" id="GO:0003677">
    <property type="term" value="F:DNA binding"/>
    <property type="evidence" value="ECO:0007669"/>
    <property type="project" value="UniProtKB-KW"/>
</dbReference>
<evidence type="ECO:0000256" key="11">
    <source>
        <dbReference type="PROSITE-ProRule" id="PRU00560"/>
    </source>
</evidence>
<dbReference type="Gene3D" id="3.40.50.300">
    <property type="entry name" value="P-loop containing nucleotide triphosphate hydrolases"/>
    <property type="match status" value="2"/>
</dbReference>
<dbReference type="PROSITE" id="PS51217">
    <property type="entry name" value="UVRD_HELICASE_CTER"/>
    <property type="match status" value="1"/>
</dbReference>
<keyword evidence="4 11" id="KW-0347">Helicase</keyword>
<dbReference type="STRING" id="1793963.AXI58_16430"/>
<evidence type="ECO:0000256" key="4">
    <source>
        <dbReference type="ARBA" id="ARBA00022806"/>
    </source>
</evidence>
<keyword evidence="2 11" id="KW-0547">Nucleotide-binding</keyword>
<evidence type="ECO:0000256" key="2">
    <source>
        <dbReference type="ARBA" id="ARBA00022741"/>
    </source>
</evidence>
<dbReference type="InterPro" id="IPR000212">
    <property type="entry name" value="DNA_helicase_UvrD/REP"/>
</dbReference>
<dbReference type="GO" id="GO:0016887">
    <property type="term" value="F:ATP hydrolysis activity"/>
    <property type="evidence" value="ECO:0007669"/>
    <property type="project" value="RHEA"/>
</dbReference>
<reference evidence="15" key="1">
    <citation type="submission" date="2016-02" db="EMBL/GenBank/DDBJ databases">
        <authorList>
            <person name="Dunlap C."/>
        </authorList>
    </citation>
    <scope>NUCLEOTIDE SEQUENCE [LARGE SCALE GENOMIC DNA]</scope>
    <source>
        <strain evidence="15">NRRL B-41092</strain>
    </source>
</reference>